<protein>
    <submittedName>
        <fullName evidence="3">Uncharacterized protein</fullName>
    </submittedName>
</protein>
<keyword evidence="1" id="KW-1133">Transmembrane helix</keyword>
<dbReference type="Proteomes" id="UP000237105">
    <property type="component" value="Unassembled WGS sequence"/>
</dbReference>
<name>A0A2P5CZN6_PARAD</name>
<evidence type="ECO:0000313" key="4">
    <source>
        <dbReference type="Proteomes" id="UP000237105"/>
    </source>
</evidence>
<reference evidence="4" key="1">
    <citation type="submission" date="2016-06" db="EMBL/GenBank/DDBJ databases">
        <title>Parallel loss of symbiosis genes in relatives of nitrogen-fixing non-legume Parasponia.</title>
        <authorList>
            <person name="Van Velzen R."/>
            <person name="Holmer R."/>
            <person name="Bu F."/>
            <person name="Rutten L."/>
            <person name="Van Zeijl A."/>
            <person name="Liu W."/>
            <person name="Santuari L."/>
            <person name="Cao Q."/>
            <person name="Sharma T."/>
            <person name="Shen D."/>
            <person name="Roswanjaya Y."/>
            <person name="Wardhani T."/>
            <person name="Kalhor M.S."/>
            <person name="Jansen J."/>
            <person name="Van den Hoogen J."/>
            <person name="Gungor B."/>
            <person name="Hartog M."/>
            <person name="Hontelez J."/>
            <person name="Verver J."/>
            <person name="Yang W.-C."/>
            <person name="Schijlen E."/>
            <person name="Repin R."/>
            <person name="Schilthuizen M."/>
            <person name="Schranz E."/>
            <person name="Heidstra R."/>
            <person name="Miyata K."/>
            <person name="Fedorova E."/>
            <person name="Kohlen W."/>
            <person name="Bisseling T."/>
            <person name="Smit S."/>
            <person name="Geurts R."/>
        </authorList>
    </citation>
    <scope>NUCLEOTIDE SEQUENCE [LARGE SCALE GENOMIC DNA]</scope>
    <source>
        <strain evidence="4">cv. WU1-14</strain>
    </source>
</reference>
<feature type="signal peptide" evidence="2">
    <location>
        <begin position="1"/>
        <end position="33"/>
    </location>
</feature>
<dbReference type="AlphaFoldDB" id="A0A2P5CZN6"/>
<evidence type="ECO:0000313" key="3">
    <source>
        <dbReference type="EMBL" id="PON66501.1"/>
    </source>
</evidence>
<feature type="non-terminal residue" evidence="3">
    <location>
        <position position="1"/>
    </location>
</feature>
<comment type="caution">
    <text evidence="3">The sequence shown here is derived from an EMBL/GenBank/DDBJ whole genome shotgun (WGS) entry which is preliminary data.</text>
</comment>
<organism evidence="3 4">
    <name type="scientific">Parasponia andersonii</name>
    <name type="common">Sponia andersonii</name>
    <dbReference type="NCBI Taxonomy" id="3476"/>
    <lineage>
        <taxon>Eukaryota</taxon>
        <taxon>Viridiplantae</taxon>
        <taxon>Streptophyta</taxon>
        <taxon>Embryophyta</taxon>
        <taxon>Tracheophyta</taxon>
        <taxon>Spermatophyta</taxon>
        <taxon>Magnoliopsida</taxon>
        <taxon>eudicotyledons</taxon>
        <taxon>Gunneridae</taxon>
        <taxon>Pentapetalae</taxon>
        <taxon>rosids</taxon>
        <taxon>fabids</taxon>
        <taxon>Rosales</taxon>
        <taxon>Cannabaceae</taxon>
        <taxon>Parasponia</taxon>
    </lineage>
</organism>
<keyword evidence="2" id="KW-0732">Signal</keyword>
<feature type="chain" id="PRO_5015163722" evidence="2">
    <location>
        <begin position="34"/>
        <end position="111"/>
    </location>
</feature>
<keyword evidence="4" id="KW-1185">Reference proteome</keyword>
<evidence type="ECO:0000256" key="1">
    <source>
        <dbReference type="SAM" id="Phobius"/>
    </source>
</evidence>
<gene>
    <name evidence="3" type="ORF">PanWU01x14_109230</name>
</gene>
<keyword evidence="1" id="KW-0812">Transmembrane</keyword>
<accession>A0A2P5CZN6</accession>
<feature type="transmembrane region" description="Helical" evidence="1">
    <location>
        <begin position="76"/>
        <end position="105"/>
    </location>
</feature>
<keyword evidence="1" id="KW-0472">Membrane</keyword>
<proteinExistence type="predicted"/>
<evidence type="ECO:0000256" key="2">
    <source>
        <dbReference type="SAM" id="SignalP"/>
    </source>
</evidence>
<sequence>HALAGPNKKRASPTPRPLLPLLLLLLLLQLHFGTFRNFGGAWDSAEKDLNRAQPDTQNDSSYLRVQQLKCKIHSSVFLFLIFFLLKWYGVIWYQPIIIIIIIITVNHFEHF</sequence>
<dbReference type="EMBL" id="JXTB01000079">
    <property type="protein sequence ID" value="PON66501.1"/>
    <property type="molecule type" value="Genomic_DNA"/>
</dbReference>